<evidence type="ECO:0000256" key="2">
    <source>
        <dbReference type="ARBA" id="ARBA00018940"/>
    </source>
</evidence>
<proteinExistence type="predicted"/>
<keyword evidence="5" id="KW-0968">Cytoplasmic vesicle</keyword>
<dbReference type="GO" id="GO:0001669">
    <property type="term" value="C:acrosomal vesicle"/>
    <property type="evidence" value="ECO:0007669"/>
    <property type="project" value="UniProtKB-SubCell"/>
</dbReference>
<dbReference type="PANTHER" id="PTHR21362:SF1">
    <property type="entry name" value="ACROSIN-BINDING PROTEIN"/>
    <property type="match status" value="1"/>
</dbReference>
<evidence type="ECO:0000256" key="8">
    <source>
        <dbReference type="ARBA" id="ARBA00045517"/>
    </source>
</evidence>
<organism evidence="11 12">
    <name type="scientific">Camelus dromedarius</name>
    <name type="common">Dromedary</name>
    <name type="synonym">Arabian camel</name>
    <dbReference type="NCBI Taxonomy" id="9838"/>
    <lineage>
        <taxon>Eukaryota</taxon>
        <taxon>Metazoa</taxon>
        <taxon>Chordata</taxon>
        <taxon>Craniata</taxon>
        <taxon>Vertebrata</taxon>
        <taxon>Euteleostomi</taxon>
        <taxon>Mammalia</taxon>
        <taxon>Eutheria</taxon>
        <taxon>Laurasiatheria</taxon>
        <taxon>Artiodactyla</taxon>
        <taxon>Tylopoda</taxon>
        <taxon>Camelidae</taxon>
        <taxon>Camelus</taxon>
    </lineage>
</organism>
<protein>
    <recommendedName>
        <fullName evidence="2">Acrosin-binding protein</fullName>
    </recommendedName>
    <alternativeName>
        <fullName evidence="6">Acrosin-binding protein, 60 kDa form</fullName>
    </alternativeName>
    <alternativeName>
        <fullName evidence="7">Proacrosin-binding protein sp32</fullName>
    </alternativeName>
</protein>
<dbReference type="CDD" id="cd16862">
    <property type="entry name" value="ING_ING4"/>
    <property type="match status" value="1"/>
</dbReference>
<dbReference type="Gene3D" id="3.30.40.10">
    <property type="entry name" value="Zinc/RING finger domain, C3HC4 (zinc finger)"/>
    <property type="match status" value="1"/>
</dbReference>
<comment type="caution">
    <text evidence="11">The sequence shown here is derived from an EMBL/GenBank/DDBJ whole genome shotgun (WGS) entry which is preliminary data.</text>
</comment>
<evidence type="ECO:0000256" key="4">
    <source>
        <dbReference type="ARBA" id="ARBA00022729"/>
    </source>
</evidence>
<feature type="compositionally biased region" description="Basic and acidic residues" evidence="9">
    <location>
        <begin position="438"/>
        <end position="461"/>
    </location>
</feature>
<evidence type="ECO:0000313" key="12">
    <source>
        <dbReference type="Proteomes" id="UP000299084"/>
    </source>
</evidence>
<dbReference type="EMBL" id="JWIN03000034">
    <property type="protein sequence ID" value="KAB1254452.1"/>
    <property type="molecule type" value="Genomic_DNA"/>
</dbReference>
<evidence type="ECO:0000256" key="9">
    <source>
        <dbReference type="SAM" id="MobiDB-lite"/>
    </source>
</evidence>
<dbReference type="Proteomes" id="UP000299084">
    <property type="component" value="Unassembled WGS sequence"/>
</dbReference>
<accession>A0A5N4C6B8</accession>
<dbReference type="InterPro" id="IPR009865">
    <property type="entry name" value="Proacrosin-bd"/>
</dbReference>
<feature type="compositionally biased region" description="Acidic residues" evidence="9">
    <location>
        <begin position="462"/>
        <end position="487"/>
    </location>
</feature>
<gene>
    <name evidence="11" type="ORF">Cadr_000029369</name>
</gene>
<keyword evidence="12" id="KW-1185">Reference proteome</keyword>
<dbReference type="PANTHER" id="PTHR21362">
    <property type="entry name" value="ACROSIN-BINDING PROTEIN"/>
    <property type="match status" value="1"/>
</dbReference>
<sequence>MAGIENLPFELQRNFQLMRDLDQRTEDLKAEIDKLATEYMSSARSLSSEEKLALLKQIQEAYGKCKEFGDDKVQLAMQTYEMVDKHIRRLDTDLARFEADLKEKQIESSDYDSSSSKGKKKGRTQKEKKAARARSKGKNSDEEAPKAAQKKLKLVRTSPEYGMPSVTFGSVHPSDVLDMPVDPNEPTYCLCHQVSYGEMIGCDNPDQGLPHITWAVALVEGARHPFLCAKRIHPGLRPLGPGNAGGSSGAMRQLAAGSLLSLLKVLLLPLAPASAQDSTPGSPLSTTEYERFFALLTPTWKAETTCRLRATHGCRNPTLVQLDQYENHGLVPDGAVCSDLPYASWFESFCQFTQYRCSNHVYYAKRVRCSQPVSILSPNTFKEADTSPDLPLTKMTSPMSSHITGTERQFFQPWPERLNNNVEELLQSSLSLGSQDEGQEHKQEQGQEHKQEQGQEHKQEEGQEQEEQEEEQEEEGKQEEGQGTEEALEARSGLQADSESKLQSEFVSSNPFSFTARVREVESTPTMMENLQELIRSVQEMDEMNDIYEEDNIRKAQSTGSLLQLPHVEALLTLCYSIVENTCIITPTARAWQHLEDEILGFGKSVCDNLGRRHIATCTLCDFCSLKLEQCHSEANLQRQQCDISHKTPFISPLLTSQSMSIGTQVGTAKSGRFYGLELYGGLRMDFWCARLATKGCEDSRVASWLQTEFLSFQDGDFPTRVRAFPRAQPHLLTLVPLICDTEYVQYPNYCAFKSQQCMMRNRDRKVSRMRCLQNETYTVLTQAKSEDLVLRWSQEFSTLTLSQAG</sequence>
<name>A0A5N4C6B8_CAMDR</name>
<feature type="region of interest" description="Disordered" evidence="9">
    <location>
        <begin position="105"/>
        <end position="154"/>
    </location>
</feature>
<dbReference type="Pfam" id="PF12998">
    <property type="entry name" value="ING"/>
    <property type="match status" value="1"/>
</dbReference>
<dbReference type="SMART" id="SM01408">
    <property type="entry name" value="ING"/>
    <property type="match status" value="1"/>
</dbReference>
<dbReference type="Gene3D" id="6.10.140.1740">
    <property type="match status" value="1"/>
</dbReference>
<keyword evidence="3" id="KW-0597">Phosphoprotein</keyword>
<evidence type="ECO:0000256" key="1">
    <source>
        <dbReference type="ARBA" id="ARBA00004218"/>
    </source>
</evidence>
<evidence type="ECO:0000313" key="11">
    <source>
        <dbReference type="EMBL" id="KAB1254452.1"/>
    </source>
</evidence>
<feature type="compositionally biased region" description="Polar residues" evidence="9">
    <location>
        <begin position="495"/>
        <end position="507"/>
    </location>
</feature>
<comment type="subcellular location">
    <subcellularLocation>
        <location evidence="1">Cytoplasmic vesicle</location>
        <location evidence="1">Secretory vesicle</location>
        <location evidence="1">Acrosome</location>
    </subcellularLocation>
</comment>
<reference evidence="11 12" key="1">
    <citation type="journal article" date="2019" name="Mol. Ecol. Resour.">
        <title>Improving Illumina assemblies with Hi-C and long reads: an example with the North African dromedary.</title>
        <authorList>
            <person name="Elbers J.P."/>
            <person name="Rogers M.F."/>
            <person name="Perelman P.L."/>
            <person name="Proskuryakova A.A."/>
            <person name="Serdyukova N.A."/>
            <person name="Johnson W.E."/>
            <person name="Horin P."/>
            <person name="Corander J."/>
            <person name="Murphy D."/>
            <person name="Burger P.A."/>
        </authorList>
    </citation>
    <scope>NUCLEOTIDE SEQUENCE [LARGE SCALE GENOMIC DNA]</scope>
    <source>
        <strain evidence="11">Drom800</strain>
        <tissue evidence="11">Blood</tissue>
    </source>
</reference>
<feature type="region of interest" description="Disordered" evidence="9">
    <location>
        <begin position="432"/>
        <end position="507"/>
    </location>
</feature>
<dbReference type="GO" id="GO:0005634">
    <property type="term" value="C:nucleus"/>
    <property type="evidence" value="ECO:0007669"/>
    <property type="project" value="TreeGrafter"/>
</dbReference>
<evidence type="ECO:0000256" key="7">
    <source>
        <dbReference type="ARBA" id="ARBA00033453"/>
    </source>
</evidence>
<evidence type="ECO:0000256" key="5">
    <source>
        <dbReference type="ARBA" id="ARBA00023329"/>
    </source>
</evidence>
<evidence type="ECO:0000256" key="3">
    <source>
        <dbReference type="ARBA" id="ARBA00022553"/>
    </source>
</evidence>
<keyword evidence="4" id="KW-0732">Signal</keyword>
<dbReference type="AlphaFoldDB" id="A0A5N4C6B8"/>
<feature type="domain" description="Inhibitor of growth protein N-terminal histone-binding" evidence="10">
    <location>
        <begin position="4"/>
        <end position="97"/>
    </location>
</feature>
<dbReference type="InterPro" id="IPR024610">
    <property type="entry name" value="ING_N_histone-binding"/>
</dbReference>
<dbReference type="InterPro" id="IPR013083">
    <property type="entry name" value="Znf_RING/FYVE/PHD"/>
</dbReference>
<evidence type="ECO:0000256" key="6">
    <source>
        <dbReference type="ARBA" id="ARBA00032734"/>
    </source>
</evidence>
<dbReference type="SUPFAM" id="SSF57903">
    <property type="entry name" value="FYVE/PHD zinc finger"/>
    <property type="match status" value="1"/>
</dbReference>
<dbReference type="Pfam" id="PF07222">
    <property type="entry name" value="PBP_sp32"/>
    <property type="match status" value="1"/>
</dbReference>
<comment type="function">
    <text evidence="8">Acrosomal protein that maintains proacrosin (pro-ACR) as an enzymatically inactive zymogen in the acrosome. Involved also in the acrosome formation.</text>
</comment>
<dbReference type="InterPro" id="IPR011011">
    <property type="entry name" value="Znf_FYVE_PHD"/>
</dbReference>
<evidence type="ECO:0000259" key="10">
    <source>
        <dbReference type="SMART" id="SM01408"/>
    </source>
</evidence>
<dbReference type="STRING" id="9838.ENSCDRP00005026604"/>